<dbReference type="EMBL" id="CAWYQH010000068">
    <property type="protein sequence ID" value="CAK8679900.1"/>
    <property type="molecule type" value="Genomic_DNA"/>
</dbReference>
<sequence>MYAILFYWHGKMKFFIYDLDNDPKQQENCAVSTAHGGAMRTRMVSLTASVSLVAMWQLHRPYQLADLALFLSFLEDG</sequence>
<name>A0ABP0FJP8_CLALP</name>
<comment type="caution">
    <text evidence="1">The sequence shown here is derived from an EMBL/GenBank/DDBJ whole genome shotgun (WGS) entry which is preliminary data.</text>
</comment>
<gene>
    <name evidence="1" type="ORF">CVLEPA_LOCUS10145</name>
</gene>
<protein>
    <submittedName>
        <fullName evidence="1">Uncharacterized protein</fullName>
    </submittedName>
</protein>
<evidence type="ECO:0000313" key="2">
    <source>
        <dbReference type="Proteomes" id="UP001642483"/>
    </source>
</evidence>
<organism evidence="1 2">
    <name type="scientific">Clavelina lepadiformis</name>
    <name type="common">Light-bulb sea squirt</name>
    <name type="synonym">Ascidia lepadiformis</name>
    <dbReference type="NCBI Taxonomy" id="159417"/>
    <lineage>
        <taxon>Eukaryota</taxon>
        <taxon>Metazoa</taxon>
        <taxon>Chordata</taxon>
        <taxon>Tunicata</taxon>
        <taxon>Ascidiacea</taxon>
        <taxon>Aplousobranchia</taxon>
        <taxon>Clavelinidae</taxon>
        <taxon>Clavelina</taxon>
    </lineage>
</organism>
<dbReference type="Proteomes" id="UP001642483">
    <property type="component" value="Unassembled WGS sequence"/>
</dbReference>
<proteinExistence type="predicted"/>
<evidence type="ECO:0000313" key="1">
    <source>
        <dbReference type="EMBL" id="CAK8679900.1"/>
    </source>
</evidence>
<reference evidence="1 2" key="1">
    <citation type="submission" date="2024-02" db="EMBL/GenBank/DDBJ databases">
        <authorList>
            <person name="Daric V."/>
            <person name="Darras S."/>
        </authorList>
    </citation>
    <scope>NUCLEOTIDE SEQUENCE [LARGE SCALE GENOMIC DNA]</scope>
</reference>
<keyword evidence="2" id="KW-1185">Reference proteome</keyword>
<accession>A0ABP0FJP8</accession>